<dbReference type="PANTHER" id="PTHR35461">
    <property type="entry name" value="BNAANNG14610D PROTEIN"/>
    <property type="match status" value="1"/>
</dbReference>
<dbReference type="OrthoDB" id="1928787at2759"/>
<evidence type="ECO:0000313" key="1">
    <source>
        <dbReference type="Proteomes" id="UP000813463"/>
    </source>
</evidence>
<reference evidence="1" key="1">
    <citation type="journal article" date="2021" name="Nat. Commun.">
        <title>Genomic analyses provide insights into spinach domestication and the genetic basis of agronomic traits.</title>
        <authorList>
            <person name="Cai X."/>
            <person name="Sun X."/>
            <person name="Xu C."/>
            <person name="Sun H."/>
            <person name="Wang X."/>
            <person name="Ge C."/>
            <person name="Zhang Z."/>
            <person name="Wang Q."/>
            <person name="Fei Z."/>
            <person name="Jiao C."/>
            <person name="Wang Q."/>
        </authorList>
    </citation>
    <scope>NUCLEOTIDE SEQUENCE [LARGE SCALE GENOMIC DNA]</scope>
    <source>
        <strain evidence="1">cv. Varoflay</strain>
    </source>
</reference>
<keyword evidence="1" id="KW-1185">Reference proteome</keyword>
<name>A0A9R0IKW1_SPIOL</name>
<dbReference type="GeneID" id="110790764"/>
<evidence type="ECO:0000313" key="2">
    <source>
        <dbReference type="RefSeq" id="XP_021851226.1"/>
    </source>
</evidence>
<organism evidence="1 2">
    <name type="scientific">Spinacia oleracea</name>
    <name type="common">Spinach</name>
    <dbReference type="NCBI Taxonomy" id="3562"/>
    <lineage>
        <taxon>Eukaryota</taxon>
        <taxon>Viridiplantae</taxon>
        <taxon>Streptophyta</taxon>
        <taxon>Embryophyta</taxon>
        <taxon>Tracheophyta</taxon>
        <taxon>Spermatophyta</taxon>
        <taxon>Magnoliopsida</taxon>
        <taxon>eudicotyledons</taxon>
        <taxon>Gunneridae</taxon>
        <taxon>Pentapetalae</taxon>
        <taxon>Caryophyllales</taxon>
        <taxon>Chenopodiaceae</taxon>
        <taxon>Chenopodioideae</taxon>
        <taxon>Anserineae</taxon>
        <taxon>Spinacia</taxon>
    </lineage>
</organism>
<dbReference type="PANTHER" id="PTHR35461:SF3">
    <property type="entry name" value="OVATE DOMAIN-CONTAINING PROTEIN"/>
    <property type="match status" value="1"/>
</dbReference>
<dbReference type="RefSeq" id="XP_021851226.1">
    <property type="nucleotide sequence ID" value="XM_021995534.2"/>
</dbReference>
<gene>
    <name evidence="2" type="primary">LOC110790764</name>
</gene>
<accession>A0A9R0IKW1</accession>
<proteinExistence type="predicted"/>
<dbReference type="AlphaFoldDB" id="A0A9R0IKW1"/>
<evidence type="ECO:0008006" key="3">
    <source>
        <dbReference type="Google" id="ProtNLM"/>
    </source>
</evidence>
<reference evidence="2" key="2">
    <citation type="submission" date="2025-08" db="UniProtKB">
        <authorList>
            <consortium name="RefSeq"/>
        </authorList>
    </citation>
    <scope>IDENTIFICATION</scope>
    <source>
        <tissue evidence="2">Leaf</tissue>
    </source>
</reference>
<protein>
    <recommendedName>
        <fullName evidence="3">OVATE domain-containing protein</fullName>
    </recommendedName>
</protein>
<sequence length="242" mass="28014">MLLRNSISNTKKFFQRTLDNVKSFLSVGSTYQRLPKTPPFYPFSCGSDTNNEMMGSESGFNTELDDFYNEFTHQWDSRKGKVKKTKKKKDQKNSVLRASVKKSQQENCNYYAARTEDKVKISENKGDFVKESNAEIREVLKSKGLNVIPGMMRKPELCSTSVRETRMCFAAEKLKELEMMDKGNVDHKLDVEEFLRYYSCLTCPAYLDIVDKFLVEMCTEFFGPQASPKVNYARPRLQPFKV</sequence>
<dbReference type="Proteomes" id="UP000813463">
    <property type="component" value="Chromosome 2"/>
</dbReference>
<dbReference type="KEGG" id="soe:110790764"/>